<proteinExistence type="predicted"/>
<organism evidence="2 3">
    <name type="scientific">Paenibacillus eucommiae</name>
    <dbReference type="NCBI Taxonomy" id="1355755"/>
    <lineage>
        <taxon>Bacteria</taxon>
        <taxon>Bacillati</taxon>
        <taxon>Bacillota</taxon>
        <taxon>Bacilli</taxon>
        <taxon>Bacillales</taxon>
        <taxon>Paenibacillaceae</taxon>
        <taxon>Paenibacillus</taxon>
    </lineage>
</organism>
<feature type="region of interest" description="Disordered" evidence="1">
    <location>
        <begin position="28"/>
        <end position="47"/>
    </location>
</feature>
<keyword evidence="3" id="KW-1185">Reference proteome</keyword>
<evidence type="ECO:0000256" key="1">
    <source>
        <dbReference type="SAM" id="MobiDB-lite"/>
    </source>
</evidence>
<protein>
    <submittedName>
        <fullName evidence="2">Uncharacterized protein</fullName>
    </submittedName>
</protein>
<gene>
    <name evidence="2" type="ORF">J2Z66_005698</name>
</gene>
<comment type="caution">
    <text evidence="2">The sequence shown here is derived from an EMBL/GenBank/DDBJ whole genome shotgun (WGS) entry which is preliminary data.</text>
</comment>
<reference evidence="2 3" key="1">
    <citation type="submission" date="2021-03" db="EMBL/GenBank/DDBJ databases">
        <title>Genomic Encyclopedia of Type Strains, Phase IV (KMG-IV): sequencing the most valuable type-strain genomes for metagenomic binning, comparative biology and taxonomic classification.</title>
        <authorList>
            <person name="Goeker M."/>
        </authorList>
    </citation>
    <scope>NUCLEOTIDE SEQUENCE [LARGE SCALE GENOMIC DNA]</scope>
    <source>
        <strain evidence="2 3">DSM 26048</strain>
    </source>
</reference>
<dbReference type="Proteomes" id="UP001519287">
    <property type="component" value="Unassembled WGS sequence"/>
</dbReference>
<dbReference type="EMBL" id="JAGGLB010000023">
    <property type="protein sequence ID" value="MBP1994072.1"/>
    <property type="molecule type" value="Genomic_DNA"/>
</dbReference>
<evidence type="ECO:0000313" key="2">
    <source>
        <dbReference type="EMBL" id="MBP1994072.1"/>
    </source>
</evidence>
<sequence length="84" mass="9413">MGGRAVASAFKDLFLPPHQLHSREQIFNSGWNPQRFPPQRTEAMNSHIKGRRKASLLLKQACIKQSIADTAFINISRNIISVGL</sequence>
<accession>A0ABS4J2K6</accession>
<evidence type="ECO:0000313" key="3">
    <source>
        <dbReference type="Proteomes" id="UP001519287"/>
    </source>
</evidence>
<name>A0ABS4J2K6_9BACL</name>